<evidence type="ECO:0000256" key="1">
    <source>
        <dbReference type="SAM" id="MobiDB-lite"/>
    </source>
</evidence>
<dbReference type="EMBL" id="JBBDHD010000044">
    <property type="protein sequence ID" value="MFH7597063.1"/>
    <property type="molecule type" value="Genomic_DNA"/>
</dbReference>
<dbReference type="NCBIfam" id="TIGR03891">
    <property type="entry name" value="thiopep_ocin"/>
    <property type="match status" value="1"/>
</dbReference>
<sequence length="324" mass="34384">MNETPNAPERTWTSWHLHLAASDRSLGDRVVTDVVGPAMAGLPSGSWFFMRYWQGGPHVRLRARDLTAPAAGTLGRVLEERLAAANVLLPGETPLDPARFAVQSRRLATAGEGGVPVEERELLAPGVYESPYAPEFERYGGPGLIALSEDLFGTSSELCLAFLRTRPSDRARTALALRATAVAASVLDAGLFAAFGAGSWSDWALRAGYPQEVLTALEAECVIAADRLTAEGHDLVARATTSPGPLRSWRTALAEAVSGRLGAEGTYTARIVFSHVHMLHNRLGLGTLDELRSYLLLARQSAAAAPAATPATPTTPLPTAARTA</sequence>
<keyword evidence="4" id="KW-1185">Reference proteome</keyword>
<accession>A0ABW7PFB1</accession>
<dbReference type="RefSeq" id="WP_395510856.1">
    <property type="nucleotide sequence ID" value="NZ_JBBDHD010000044.1"/>
</dbReference>
<dbReference type="InterPro" id="IPR023809">
    <property type="entry name" value="Thiopep_bacteriocin_synth_dom"/>
</dbReference>
<dbReference type="Proteomes" id="UP001610631">
    <property type="component" value="Unassembled WGS sequence"/>
</dbReference>
<evidence type="ECO:0000313" key="3">
    <source>
        <dbReference type="EMBL" id="MFH7597063.1"/>
    </source>
</evidence>
<feature type="region of interest" description="Disordered" evidence="1">
    <location>
        <begin position="305"/>
        <end position="324"/>
    </location>
</feature>
<feature type="domain" description="Thiopeptide-type bacteriocin biosynthesis" evidence="2">
    <location>
        <begin position="12"/>
        <end position="299"/>
    </location>
</feature>
<comment type="caution">
    <text evidence="3">The sequence shown here is derived from an EMBL/GenBank/DDBJ whole genome shotgun (WGS) entry which is preliminary data.</text>
</comment>
<reference evidence="3 4" key="1">
    <citation type="submission" date="2024-03" db="EMBL/GenBank/DDBJ databases">
        <title>Whole genome sequencing of Streptomyces racemochromogenes, to identify antimicrobial biosynthetic gene clusters.</title>
        <authorList>
            <person name="Suryawanshi P."/>
            <person name="Krishnaraj P.U."/>
            <person name="Arun Y.P."/>
            <person name="Suryawanshi M.P."/>
            <person name="Rakshit O."/>
        </authorList>
    </citation>
    <scope>NUCLEOTIDE SEQUENCE [LARGE SCALE GENOMIC DNA]</scope>
    <source>
        <strain evidence="3 4">AUDT626</strain>
    </source>
</reference>
<protein>
    <submittedName>
        <fullName evidence="3">Thiopeptide-type bacteriocin biosynthesis protein</fullName>
    </submittedName>
</protein>
<evidence type="ECO:0000259" key="2">
    <source>
        <dbReference type="Pfam" id="PF14028"/>
    </source>
</evidence>
<evidence type="ECO:0000313" key="4">
    <source>
        <dbReference type="Proteomes" id="UP001610631"/>
    </source>
</evidence>
<gene>
    <name evidence="3" type="ORF">WDV06_18460</name>
</gene>
<name>A0ABW7PFB1_9ACTN</name>
<proteinExistence type="predicted"/>
<organism evidence="3 4">
    <name type="scientific">Streptomyces racemochromogenes</name>
    <dbReference type="NCBI Taxonomy" id="67353"/>
    <lineage>
        <taxon>Bacteria</taxon>
        <taxon>Bacillati</taxon>
        <taxon>Actinomycetota</taxon>
        <taxon>Actinomycetes</taxon>
        <taxon>Kitasatosporales</taxon>
        <taxon>Streptomycetaceae</taxon>
        <taxon>Streptomyces</taxon>
    </lineage>
</organism>
<dbReference type="Pfam" id="PF14028">
    <property type="entry name" value="Lant_dehydr_C"/>
    <property type="match status" value="1"/>
</dbReference>